<dbReference type="InterPro" id="IPR001486">
    <property type="entry name" value="Hemoglobin_trunc"/>
</dbReference>
<dbReference type="Pfam" id="PF01152">
    <property type="entry name" value="Bac_globin"/>
    <property type="match status" value="1"/>
</dbReference>
<evidence type="ECO:0000256" key="2">
    <source>
        <dbReference type="ARBA" id="ARBA00022617"/>
    </source>
</evidence>
<dbReference type="GO" id="GO:0019825">
    <property type="term" value="F:oxygen binding"/>
    <property type="evidence" value="ECO:0007669"/>
    <property type="project" value="InterPro"/>
</dbReference>
<sequence length="106" mass="12186">MTNLYDEIGGEKAIDAVVELFYTKLLKVDTMIPIFANTDMNKQRRMQKSFLNHVLGGKPYNGKSMKAAHARLKLTDAHFDTVIRTLGEAMKELKRPHVMMFWDANQ</sequence>
<proteinExistence type="predicted"/>
<dbReference type="CDD" id="cd00454">
    <property type="entry name" value="TrHb1_N"/>
    <property type="match status" value="1"/>
</dbReference>
<keyword evidence="7" id="KW-1185">Reference proteome</keyword>
<dbReference type="EMBL" id="KE561194">
    <property type="protein sequence ID" value="EPZ32022.1"/>
    <property type="molecule type" value="Genomic_DNA"/>
</dbReference>
<dbReference type="SUPFAM" id="SSF46458">
    <property type="entry name" value="Globin-like"/>
    <property type="match status" value="1"/>
</dbReference>
<name>A0A075AU07_ROZAC</name>
<reference evidence="6" key="3">
    <citation type="submission" date="2018-08" db="EMBL/GenBank/DDBJ databases">
        <title>Leveraging single-cell genomics to expand the Fungal Tree of Life.</title>
        <authorList>
            <consortium name="DOE Joint Genome Institute"/>
            <person name="Ahrendt S.R."/>
            <person name="Quandt C.A."/>
            <person name="Ciobanu D."/>
            <person name="Clum A."/>
            <person name="Salamov A."/>
            <person name="Andreopoulos B."/>
            <person name="Cheng J.-F."/>
            <person name="Woyke T."/>
            <person name="Pelin A."/>
            <person name="Henrissat B."/>
            <person name="Reynolds N."/>
            <person name="Benny G.L."/>
            <person name="Smith M.E."/>
            <person name="James T.Y."/>
            <person name="Grigoriev I.V."/>
        </authorList>
    </citation>
    <scope>NUCLEOTIDE SEQUENCE</scope>
    <source>
        <strain evidence="6">CSF55</strain>
    </source>
</reference>
<reference evidence="8" key="2">
    <citation type="journal article" date="2018" name="Nat. Microbiol.">
        <title>Leveraging single-cell genomics to expand the fungal tree of life.</title>
        <authorList>
            <person name="Ahrendt S.R."/>
            <person name="Quandt C.A."/>
            <person name="Ciobanu D."/>
            <person name="Clum A."/>
            <person name="Salamov A."/>
            <person name="Andreopoulos B."/>
            <person name="Cheng J.F."/>
            <person name="Woyke T."/>
            <person name="Pelin A."/>
            <person name="Henrissat B."/>
            <person name="Reynolds N.K."/>
            <person name="Benny G.L."/>
            <person name="Smith M.E."/>
            <person name="James T.Y."/>
            <person name="Grigoriev I.V."/>
        </authorList>
    </citation>
    <scope>NUCLEOTIDE SEQUENCE [LARGE SCALE GENOMIC DNA]</scope>
    <source>
        <strain evidence="8">CSF55</strain>
    </source>
</reference>
<evidence type="ECO:0000256" key="4">
    <source>
        <dbReference type="ARBA" id="ARBA00023004"/>
    </source>
</evidence>
<dbReference type="HOGENOM" id="CLU_103526_2_1_1"/>
<gene>
    <name evidence="5" type="ORF">O9G_004287</name>
    <name evidence="6" type="ORF">ROZALSC1DRAFT_28265</name>
</gene>
<dbReference type="GO" id="GO:0046872">
    <property type="term" value="F:metal ion binding"/>
    <property type="evidence" value="ECO:0007669"/>
    <property type="project" value="UniProtKB-KW"/>
</dbReference>
<evidence type="ECO:0000313" key="8">
    <source>
        <dbReference type="Proteomes" id="UP000281549"/>
    </source>
</evidence>
<evidence type="ECO:0000313" key="6">
    <source>
        <dbReference type="EMBL" id="RKP20233.1"/>
    </source>
</evidence>
<dbReference type="Gene3D" id="1.10.490.10">
    <property type="entry name" value="Globins"/>
    <property type="match status" value="1"/>
</dbReference>
<organism evidence="5 7">
    <name type="scientific">Rozella allomycis (strain CSF55)</name>
    <dbReference type="NCBI Taxonomy" id="988480"/>
    <lineage>
        <taxon>Eukaryota</taxon>
        <taxon>Fungi</taxon>
        <taxon>Fungi incertae sedis</taxon>
        <taxon>Cryptomycota</taxon>
        <taxon>Cryptomycota incertae sedis</taxon>
        <taxon>Rozella</taxon>
    </lineage>
</organism>
<keyword evidence="3" id="KW-0479">Metal-binding</keyword>
<dbReference type="GO" id="GO:0020037">
    <property type="term" value="F:heme binding"/>
    <property type="evidence" value="ECO:0007669"/>
    <property type="project" value="InterPro"/>
</dbReference>
<protein>
    <submittedName>
        <fullName evidence="5">Globin, structural domain-containing protein</fullName>
    </submittedName>
    <submittedName>
        <fullName evidence="6">Putative Cyanoglobin</fullName>
    </submittedName>
</protein>
<evidence type="ECO:0000313" key="5">
    <source>
        <dbReference type="EMBL" id="EPZ32022.1"/>
    </source>
</evidence>
<dbReference type="STRING" id="988480.A0A075AU07"/>
<dbReference type="OrthoDB" id="299219at2759"/>
<keyword evidence="4" id="KW-0408">Iron</keyword>
<accession>A0A075AU07</accession>
<evidence type="ECO:0000256" key="3">
    <source>
        <dbReference type="ARBA" id="ARBA00022723"/>
    </source>
</evidence>
<reference evidence="5 7" key="1">
    <citation type="journal article" date="2013" name="Curr. Biol.">
        <title>Shared signatures of parasitism and phylogenomics unite Cryptomycota and microsporidia.</title>
        <authorList>
            <person name="James T.Y."/>
            <person name="Pelin A."/>
            <person name="Bonen L."/>
            <person name="Ahrendt S."/>
            <person name="Sain D."/>
            <person name="Corradi N."/>
            <person name="Stajich J.E."/>
        </authorList>
    </citation>
    <scope>NUCLEOTIDE SEQUENCE [LARGE SCALE GENOMIC DNA]</scope>
    <source>
        <strain evidence="5">CSF55</strain>
        <strain evidence="5">CSF55</strain>
    </source>
</reference>
<dbReference type="EMBL" id="ML005094">
    <property type="protein sequence ID" value="RKP20233.1"/>
    <property type="molecule type" value="Genomic_DNA"/>
</dbReference>
<evidence type="ECO:0000313" key="7">
    <source>
        <dbReference type="Proteomes" id="UP000030755"/>
    </source>
</evidence>
<keyword evidence="2" id="KW-0349">Heme</keyword>
<evidence type="ECO:0000256" key="1">
    <source>
        <dbReference type="ARBA" id="ARBA00022448"/>
    </source>
</evidence>
<dbReference type="AlphaFoldDB" id="A0A075AU07"/>
<dbReference type="InterPro" id="IPR012292">
    <property type="entry name" value="Globin/Proto"/>
</dbReference>
<keyword evidence="1" id="KW-0813">Transport</keyword>
<dbReference type="Proteomes" id="UP000281549">
    <property type="component" value="Unassembled WGS sequence"/>
</dbReference>
<dbReference type="Proteomes" id="UP000030755">
    <property type="component" value="Unassembled WGS sequence"/>
</dbReference>
<dbReference type="InterPro" id="IPR009050">
    <property type="entry name" value="Globin-like_sf"/>
</dbReference>